<accession>A0A0W7WI20</accession>
<organism evidence="2 3">
    <name type="scientific">Pseudoponticoccus marisrubri</name>
    <dbReference type="NCBI Taxonomy" id="1685382"/>
    <lineage>
        <taxon>Bacteria</taxon>
        <taxon>Pseudomonadati</taxon>
        <taxon>Pseudomonadota</taxon>
        <taxon>Alphaproteobacteria</taxon>
        <taxon>Rhodobacterales</taxon>
        <taxon>Roseobacteraceae</taxon>
        <taxon>Pseudoponticoccus</taxon>
    </lineage>
</organism>
<feature type="domain" description="BON" evidence="1">
    <location>
        <begin position="25"/>
        <end position="93"/>
    </location>
</feature>
<name>A0A0W7WI20_9RHOB</name>
<dbReference type="Gene3D" id="3.40.1520.20">
    <property type="match status" value="2"/>
</dbReference>
<proteinExistence type="predicted"/>
<protein>
    <recommendedName>
        <fullName evidence="1">BON domain-containing protein</fullName>
    </recommendedName>
</protein>
<dbReference type="Gene3D" id="3.30.1330.60">
    <property type="entry name" value="OmpA-like domain"/>
    <property type="match status" value="1"/>
</dbReference>
<dbReference type="EMBL" id="LPXO01000007">
    <property type="protein sequence ID" value="KUF10251.1"/>
    <property type="molecule type" value="Genomic_DNA"/>
</dbReference>
<evidence type="ECO:0000259" key="1">
    <source>
        <dbReference type="PROSITE" id="PS50914"/>
    </source>
</evidence>
<dbReference type="InterPro" id="IPR036737">
    <property type="entry name" value="OmpA-like_sf"/>
</dbReference>
<evidence type="ECO:0000313" key="3">
    <source>
        <dbReference type="Proteomes" id="UP000054396"/>
    </source>
</evidence>
<dbReference type="STRING" id="1685382.AVJ23_12630"/>
<dbReference type="InterPro" id="IPR007055">
    <property type="entry name" value="BON_dom"/>
</dbReference>
<dbReference type="AlphaFoldDB" id="A0A0W7WI20"/>
<evidence type="ECO:0000313" key="2">
    <source>
        <dbReference type="EMBL" id="KUF10251.1"/>
    </source>
</evidence>
<dbReference type="PROSITE" id="PS50914">
    <property type="entry name" value="BON"/>
    <property type="match status" value="1"/>
</dbReference>
<gene>
    <name evidence="2" type="ORF">AVJ23_12630</name>
</gene>
<comment type="caution">
    <text evidence="2">The sequence shown here is derived from an EMBL/GenBank/DDBJ whole genome shotgun (WGS) entry which is preliminary data.</text>
</comment>
<dbReference type="Proteomes" id="UP000054396">
    <property type="component" value="Unassembled WGS sequence"/>
</dbReference>
<dbReference type="RefSeq" id="WP_058862568.1">
    <property type="nucleotide sequence ID" value="NZ_LPXO01000007.1"/>
</dbReference>
<dbReference type="OrthoDB" id="5525824at2"/>
<keyword evidence="3" id="KW-1185">Reference proteome</keyword>
<sequence length="686" mass="70592">MRDILAMLAIIAAVVGLGVFRVPDEDALVAAGIRAAAEGAVYQARHPVRIAVEGRTITATGRVESAAEGAALVETLEALDGVEEVVADWTVLPQVAPFVLAGVKDSEGVTLSGHVPQAGLAAELGALLDTEADLPLGAGVPDADWSAVALRAAKALTITLEGRFALTDRALVLEGQVHLPDDRAAVQALLADLPEGYAAELSLDTVDDGTPYALLVTRSDRLGLEIRGKLPPGFDKAALDALGPAQHLQLSHAPLPLDSPGFAQAVAAAVPVFAQLPRGSLSVAPGTVTLSGGPVGAGVQAQLADLRAALPPGYALHDALVPEDPGGPLALRVTWDGQALAWEGRVPRDFAPAALANAAGAGLGAVTLEHAPYPDLADWGAPLGAGLDALTRLRRGVLERDATGLRVEGLAADPAARQAARRALDGVGTLAVDLADDGAPPGFTLRYDAGAGASVTGKLPAGLSLRAMAEALGLERVRGTVRVAPTGDGAAVLRLLKEIAPRLVLLDRAELVLEAGALRATLELTLGVPVAPVAADLPERVTVRAAVAPLSGTRRTHVLRDEGQVFVDGFWLPEPGFAPARDSCNAAGATLPELVFAPGALSPAPEAVWPLARMAAILRACTRFADLSAEIEMQMGSAALPALNRQQSRRRAEALRAAMIDRGVDPGRLSARGRVAEADRVVLRFD</sequence>
<reference evidence="2 3" key="1">
    <citation type="submission" date="2015-12" db="EMBL/GenBank/DDBJ databases">
        <authorList>
            <person name="Shamseldin A."/>
            <person name="Moawad H."/>
            <person name="Abd El-Rahim W.M."/>
            <person name="Sadowsky M.J."/>
        </authorList>
    </citation>
    <scope>NUCLEOTIDE SEQUENCE [LARGE SCALE GENOMIC DNA]</scope>
    <source>
        <strain evidence="2 3">SJ5A-1</strain>
    </source>
</reference>